<sequence length="293" mass="31467">MLSSKIQLALLALLPAALAAPAATSTTAIHEAEPSSTDKPWIFPFGLGFPKGVPLPYVEDSDQKTSEASKEGIIPFKMPPGWSKISGDSVADIAERDVPTIGFQDASSDSIPDDFLVTPGPGMPSLESLGLTSADLLSKNFLEKHFSLTAAGQADSDITPRDNVNVLEKRQTDGSWCRPMNENYGNGRGTIACRNYLATLDRALCGVSADKDVHRVYCTASFNGQTTWVKGLSFTSDAIWTTCSNLAVPVSNIHRDCSNCVATRVEKDCMTKGVAVLETDNRMLVMVTGTWKT</sequence>
<dbReference type="AlphaFoldDB" id="A0A8K0X5U5"/>
<comment type="caution">
    <text evidence="2">The sequence shown here is derived from an EMBL/GenBank/DDBJ whole genome shotgun (WGS) entry which is preliminary data.</text>
</comment>
<evidence type="ECO:0000313" key="3">
    <source>
        <dbReference type="Proteomes" id="UP000813385"/>
    </source>
</evidence>
<feature type="signal peptide" evidence="1">
    <location>
        <begin position="1"/>
        <end position="19"/>
    </location>
</feature>
<evidence type="ECO:0000313" key="2">
    <source>
        <dbReference type="EMBL" id="KAH7368188.1"/>
    </source>
</evidence>
<evidence type="ECO:0000256" key="1">
    <source>
        <dbReference type="SAM" id="SignalP"/>
    </source>
</evidence>
<proteinExistence type="predicted"/>
<protein>
    <submittedName>
        <fullName evidence="2">Uncharacterized protein</fullName>
    </submittedName>
</protein>
<name>A0A8K0X5U5_9PEZI</name>
<accession>A0A8K0X5U5</accession>
<keyword evidence="1" id="KW-0732">Signal</keyword>
<dbReference type="EMBL" id="JAGPXD010000002">
    <property type="protein sequence ID" value="KAH7368188.1"/>
    <property type="molecule type" value="Genomic_DNA"/>
</dbReference>
<feature type="chain" id="PRO_5035423270" evidence="1">
    <location>
        <begin position="20"/>
        <end position="293"/>
    </location>
</feature>
<gene>
    <name evidence="2" type="ORF">B0T11DRAFT_326390</name>
</gene>
<dbReference type="Proteomes" id="UP000813385">
    <property type="component" value="Unassembled WGS sequence"/>
</dbReference>
<keyword evidence="3" id="KW-1185">Reference proteome</keyword>
<reference evidence="2" key="1">
    <citation type="journal article" date="2021" name="Nat. Commun.">
        <title>Genetic determinants of endophytism in the Arabidopsis root mycobiome.</title>
        <authorList>
            <person name="Mesny F."/>
            <person name="Miyauchi S."/>
            <person name="Thiergart T."/>
            <person name="Pickel B."/>
            <person name="Atanasova L."/>
            <person name="Karlsson M."/>
            <person name="Huettel B."/>
            <person name="Barry K.W."/>
            <person name="Haridas S."/>
            <person name="Chen C."/>
            <person name="Bauer D."/>
            <person name="Andreopoulos W."/>
            <person name="Pangilinan J."/>
            <person name="LaButti K."/>
            <person name="Riley R."/>
            <person name="Lipzen A."/>
            <person name="Clum A."/>
            <person name="Drula E."/>
            <person name="Henrissat B."/>
            <person name="Kohler A."/>
            <person name="Grigoriev I.V."/>
            <person name="Martin F.M."/>
            <person name="Hacquard S."/>
        </authorList>
    </citation>
    <scope>NUCLEOTIDE SEQUENCE</scope>
    <source>
        <strain evidence="2">MPI-CAGE-AT-0016</strain>
    </source>
</reference>
<dbReference type="OrthoDB" id="2112446at2759"/>
<organism evidence="2 3">
    <name type="scientific">Plectosphaerella cucumerina</name>
    <dbReference type="NCBI Taxonomy" id="40658"/>
    <lineage>
        <taxon>Eukaryota</taxon>
        <taxon>Fungi</taxon>
        <taxon>Dikarya</taxon>
        <taxon>Ascomycota</taxon>
        <taxon>Pezizomycotina</taxon>
        <taxon>Sordariomycetes</taxon>
        <taxon>Hypocreomycetidae</taxon>
        <taxon>Glomerellales</taxon>
        <taxon>Plectosphaerellaceae</taxon>
        <taxon>Plectosphaerella</taxon>
    </lineage>
</organism>